<evidence type="ECO:0000259" key="1">
    <source>
        <dbReference type="PROSITE" id="PS51819"/>
    </source>
</evidence>
<dbReference type="PANTHER" id="PTHR33993">
    <property type="entry name" value="GLYOXALASE-RELATED"/>
    <property type="match status" value="1"/>
</dbReference>
<dbReference type="Proteomes" id="UP000782610">
    <property type="component" value="Unassembled WGS sequence"/>
</dbReference>
<protein>
    <submittedName>
        <fullName evidence="2">VOC family protein</fullName>
    </submittedName>
</protein>
<evidence type="ECO:0000313" key="3">
    <source>
        <dbReference type="Proteomes" id="UP000782610"/>
    </source>
</evidence>
<dbReference type="AlphaFoldDB" id="A0A933L489"/>
<organism evidence="2 3">
    <name type="scientific">Devosia nanyangense</name>
    <dbReference type="NCBI Taxonomy" id="1228055"/>
    <lineage>
        <taxon>Bacteria</taxon>
        <taxon>Pseudomonadati</taxon>
        <taxon>Pseudomonadota</taxon>
        <taxon>Alphaproteobacteria</taxon>
        <taxon>Hyphomicrobiales</taxon>
        <taxon>Devosiaceae</taxon>
        <taxon>Devosia</taxon>
    </lineage>
</organism>
<dbReference type="InterPro" id="IPR029068">
    <property type="entry name" value="Glyas_Bleomycin-R_OHBP_Dase"/>
</dbReference>
<dbReference type="SUPFAM" id="SSF54593">
    <property type="entry name" value="Glyoxalase/Bleomycin resistance protein/Dihydroxybiphenyl dioxygenase"/>
    <property type="match status" value="1"/>
</dbReference>
<dbReference type="PANTHER" id="PTHR33993:SF1">
    <property type="entry name" value="GLYOXALASE FAMILY PROTEIN"/>
    <property type="match status" value="1"/>
</dbReference>
<evidence type="ECO:0000313" key="2">
    <source>
        <dbReference type="EMBL" id="MBI4923653.1"/>
    </source>
</evidence>
<dbReference type="InterPro" id="IPR052164">
    <property type="entry name" value="Anthracycline_SecMetBiosynth"/>
</dbReference>
<dbReference type="PROSITE" id="PS51819">
    <property type="entry name" value="VOC"/>
    <property type="match status" value="1"/>
</dbReference>
<name>A0A933L489_9HYPH</name>
<dbReference type="Gene3D" id="3.10.180.10">
    <property type="entry name" value="2,3-Dihydroxybiphenyl 1,2-Dioxygenase, domain 1"/>
    <property type="match status" value="1"/>
</dbReference>
<comment type="caution">
    <text evidence="2">The sequence shown here is derived from an EMBL/GenBank/DDBJ whole genome shotgun (WGS) entry which is preliminary data.</text>
</comment>
<dbReference type="InterPro" id="IPR037523">
    <property type="entry name" value="VOC_core"/>
</dbReference>
<dbReference type="Pfam" id="PF00903">
    <property type="entry name" value="Glyoxalase"/>
    <property type="match status" value="1"/>
</dbReference>
<reference evidence="2" key="1">
    <citation type="submission" date="2020-07" db="EMBL/GenBank/DDBJ databases">
        <title>Huge and variable diversity of episymbiotic CPR bacteria and DPANN archaea in groundwater ecosystems.</title>
        <authorList>
            <person name="He C.Y."/>
            <person name="Keren R."/>
            <person name="Whittaker M."/>
            <person name="Farag I.F."/>
            <person name="Doudna J."/>
            <person name="Cate J.H.D."/>
            <person name="Banfield J.F."/>
        </authorList>
    </citation>
    <scope>NUCLEOTIDE SEQUENCE</scope>
    <source>
        <strain evidence="2">NC_groundwater_1586_Pr3_B-0.1um_66_15</strain>
    </source>
</reference>
<accession>A0A933L489</accession>
<dbReference type="InterPro" id="IPR004360">
    <property type="entry name" value="Glyas_Fos-R_dOase_dom"/>
</dbReference>
<feature type="domain" description="VOC" evidence="1">
    <location>
        <begin position="5"/>
        <end position="112"/>
    </location>
</feature>
<gene>
    <name evidence="2" type="ORF">HY834_18090</name>
</gene>
<dbReference type="EMBL" id="JACRAF010000061">
    <property type="protein sequence ID" value="MBI4923653.1"/>
    <property type="molecule type" value="Genomic_DNA"/>
</dbReference>
<proteinExistence type="predicted"/>
<sequence length="114" mass="12462">MPGYVLDYLELPSSNTARSRDFFGKAFGWTFVHFGDTYDEVHGAGLLAGINGDAADRSEAPIPVIRTHDIEQAERDVVAAGGVITRKPYDYPGGRRFLFREPGGAELAVYAPKD</sequence>